<keyword evidence="7" id="KW-1133">Transmembrane helix</keyword>
<name>A0A8J4PWC9_9MYCE</name>
<feature type="signal peptide" evidence="8">
    <location>
        <begin position="1"/>
        <end position="20"/>
    </location>
</feature>
<keyword evidence="8" id="KW-0732">Signal</keyword>
<comment type="catalytic activity">
    <reaction evidence="1 5">
        <text>[protein]-peptidylproline (omega=180) = [protein]-peptidylproline (omega=0)</text>
        <dbReference type="Rhea" id="RHEA:16237"/>
        <dbReference type="Rhea" id="RHEA-COMP:10747"/>
        <dbReference type="Rhea" id="RHEA-COMP:10748"/>
        <dbReference type="ChEBI" id="CHEBI:83833"/>
        <dbReference type="ChEBI" id="CHEBI:83834"/>
        <dbReference type="EC" id="5.2.1.8"/>
    </reaction>
</comment>
<accession>A0A8J4PWC9</accession>
<feature type="region of interest" description="Disordered" evidence="6">
    <location>
        <begin position="172"/>
        <end position="194"/>
    </location>
</feature>
<reference evidence="10" key="1">
    <citation type="submission" date="2020-01" db="EMBL/GenBank/DDBJ databases">
        <title>Development of genomics and gene disruption for Polysphondylium violaceum indicates a role for the polyketide synthase stlB in stalk morphogenesis.</title>
        <authorList>
            <person name="Narita B."/>
            <person name="Kawabe Y."/>
            <person name="Kin K."/>
            <person name="Saito T."/>
            <person name="Gibbs R."/>
            <person name="Kuspa A."/>
            <person name="Muzny D."/>
            <person name="Queller D."/>
            <person name="Richards S."/>
            <person name="Strassman J."/>
            <person name="Sucgang R."/>
            <person name="Worley K."/>
            <person name="Schaap P."/>
        </authorList>
    </citation>
    <scope>NUCLEOTIDE SEQUENCE</scope>
    <source>
        <strain evidence="10">QSvi11</strain>
    </source>
</reference>
<comment type="caution">
    <text evidence="10">The sequence shown here is derived from an EMBL/GenBank/DDBJ whole genome shotgun (WGS) entry which is preliminary data.</text>
</comment>
<dbReference type="GO" id="GO:0005783">
    <property type="term" value="C:endoplasmic reticulum"/>
    <property type="evidence" value="ECO:0007669"/>
    <property type="project" value="TreeGrafter"/>
</dbReference>
<sequence>MKISIISLVIFALLASVVISQKVELLSSSMQNEKCPTPLVKLHDNVSVSYVGKYEDGTVFDSSEFHGPFSFVVGGRQVIPGFEIGVMGACLNEKRTIKIPYQLAYGEQGIEGKIPPKADLFFDLEIVDVVAGPDVPLYVSLIPSGSTIGAFVILGIFVGAVYYIVKLYPGNADEKPKPHVKQPKEKKNKKAKSN</sequence>
<dbReference type="AlphaFoldDB" id="A0A8J4PWC9"/>
<organism evidence="10 11">
    <name type="scientific">Polysphondylium violaceum</name>
    <dbReference type="NCBI Taxonomy" id="133409"/>
    <lineage>
        <taxon>Eukaryota</taxon>
        <taxon>Amoebozoa</taxon>
        <taxon>Evosea</taxon>
        <taxon>Eumycetozoa</taxon>
        <taxon>Dictyostelia</taxon>
        <taxon>Dictyosteliales</taxon>
        <taxon>Dictyosteliaceae</taxon>
        <taxon>Polysphondylium</taxon>
    </lineage>
</organism>
<dbReference type="OrthoDB" id="1902587at2759"/>
<evidence type="ECO:0000259" key="9">
    <source>
        <dbReference type="PROSITE" id="PS50059"/>
    </source>
</evidence>
<dbReference type="InterPro" id="IPR001179">
    <property type="entry name" value="PPIase_FKBP_dom"/>
</dbReference>
<evidence type="ECO:0000313" key="11">
    <source>
        <dbReference type="Proteomes" id="UP000695562"/>
    </source>
</evidence>
<evidence type="ECO:0000256" key="2">
    <source>
        <dbReference type="ARBA" id="ARBA00013194"/>
    </source>
</evidence>
<evidence type="ECO:0000313" key="10">
    <source>
        <dbReference type="EMBL" id="KAF2075233.1"/>
    </source>
</evidence>
<dbReference type="GO" id="GO:0003755">
    <property type="term" value="F:peptidyl-prolyl cis-trans isomerase activity"/>
    <property type="evidence" value="ECO:0007669"/>
    <property type="project" value="UniProtKB-KW"/>
</dbReference>
<evidence type="ECO:0000256" key="4">
    <source>
        <dbReference type="ARBA" id="ARBA00023235"/>
    </source>
</evidence>
<gene>
    <name evidence="10" type="ORF">CYY_003451</name>
</gene>
<keyword evidence="7" id="KW-0812">Transmembrane</keyword>
<dbReference type="Pfam" id="PF00254">
    <property type="entry name" value="FKBP_C"/>
    <property type="match status" value="1"/>
</dbReference>
<protein>
    <recommendedName>
        <fullName evidence="2 5">peptidylprolyl isomerase</fullName>
        <ecNumber evidence="2 5">5.2.1.8</ecNumber>
    </recommendedName>
</protein>
<dbReference type="Proteomes" id="UP000695562">
    <property type="component" value="Unassembled WGS sequence"/>
</dbReference>
<keyword evidence="11" id="KW-1185">Reference proteome</keyword>
<feature type="domain" description="PPIase FKBP-type" evidence="9">
    <location>
        <begin position="43"/>
        <end position="130"/>
    </location>
</feature>
<dbReference type="PANTHER" id="PTHR45779">
    <property type="entry name" value="PEPTIDYLPROLYL ISOMERASE"/>
    <property type="match status" value="1"/>
</dbReference>
<dbReference type="InterPro" id="IPR046357">
    <property type="entry name" value="PPIase_dom_sf"/>
</dbReference>
<dbReference type="SUPFAM" id="SSF54534">
    <property type="entry name" value="FKBP-like"/>
    <property type="match status" value="1"/>
</dbReference>
<keyword evidence="7" id="KW-0472">Membrane</keyword>
<evidence type="ECO:0000256" key="1">
    <source>
        <dbReference type="ARBA" id="ARBA00000971"/>
    </source>
</evidence>
<proteinExistence type="predicted"/>
<keyword evidence="4 5" id="KW-0413">Isomerase</keyword>
<dbReference type="Gene3D" id="3.10.50.40">
    <property type="match status" value="1"/>
</dbReference>
<evidence type="ECO:0000256" key="6">
    <source>
        <dbReference type="SAM" id="MobiDB-lite"/>
    </source>
</evidence>
<dbReference type="EC" id="5.2.1.8" evidence="2 5"/>
<evidence type="ECO:0000256" key="7">
    <source>
        <dbReference type="SAM" id="Phobius"/>
    </source>
</evidence>
<dbReference type="InterPro" id="IPR044609">
    <property type="entry name" value="FKBP2/11"/>
</dbReference>
<feature type="chain" id="PRO_5035243668" description="peptidylprolyl isomerase" evidence="8">
    <location>
        <begin position="21"/>
        <end position="194"/>
    </location>
</feature>
<dbReference type="PROSITE" id="PS50059">
    <property type="entry name" value="FKBP_PPIASE"/>
    <property type="match status" value="1"/>
</dbReference>
<keyword evidence="3 5" id="KW-0697">Rotamase</keyword>
<feature type="compositionally biased region" description="Basic and acidic residues" evidence="6">
    <location>
        <begin position="172"/>
        <end position="185"/>
    </location>
</feature>
<feature type="transmembrane region" description="Helical" evidence="7">
    <location>
        <begin position="148"/>
        <end position="165"/>
    </location>
</feature>
<dbReference type="EMBL" id="AJWJ01000108">
    <property type="protein sequence ID" value="KAF2075233.1"/>
    <property type="molecule type" value="Genomic_DNA"/>
</dbReference>
<evidence type="ECO:0000256" key="3">
    <source>
        <dbReference type="ARBA" id="ARBA00023110"/>
    </source>
</evidence>
<evidence type="ECO:0000256" key="8">
    <source>
        <dbReference type="SAM" id="SignalP"/>
    </source>
</evidence>
<dbReference type="PANTHER" id="PTHR45779:SF15">
    <property type="entry name" value="FK506-BINDING PROTEIN 3"/>
    <property type="match status" value="1"/>
</dbReference>
<evidence type="ECO:0000256" key="5">
    <source>
        <dbReference type="PROSITE-ProRule" id="PRU00277"/>
    </source>
</evidence>